<evidence type="ECO:0000259" key="1">
    <source>
        <dbReference type="Pfam" id="PF00535"/>
    </source>
</evidence>
<dbReference type="InterPro" id="IPR050834">
    <property type="entry name" value="Glycosyltransf_2"/>
</dbReference>
<name>A0A9W5YGA1_9FIRM</name>
<dbReference type="AlphaFoldDB" id="A0A9W5YGA1"/>
<dbReference type="CDD" id="cd00761">
    <property type="entry name" value="Glyco_tranf_GTA_type"/>
    <property type="match status" value="1"/>
</dbReference>
<gene>
    <name evidence="2" type="ORF">SH1V18_42430</name>
</gene>
<dbReference type="InterPro" id="IPR001173">
    <property type="entry name" value="Glyco_trans_2-like"/>
</dbReference>
<dbReference type="Pfam" id="PF00535">
    <property type="entry name" value="Glycos_transf_2"/>
    <property type="match status" value="1"/>
</dbReference>
<dbReference type="SUPFAM" id="SSF53448">
    <property type="entry name" value="Nucleotide-diphospho-sugar transferases"/>
    <property type="match status" value="1"/>
</dbReference>
<dbReference type="Proteomes" id="UP001144256">
    <property type="component" value="Unassembled WGS sequence"/>
</dbReference>
<organism evidence="2 3">
    <name type="scientific">Vallitalea longa</name>
    <dbReference type="NCBI Taxonomy" id="2936439"/>
    <lineage>
        <taxon>Bacteria</taxon>
        <taxon>Bacillati</taxon>
        <taxon>Bacillota</taxon>
        <taxon>Clostridia</taxon>
        <taxon>Lachnospirales</taxon>
        <taxon>Vallitaleaceae</taxon>
        <taxon>Vallitalea</taxon>
    </lineage>
</organism>
<dbReference type="PANTHER" id="PTHR43685">
    <property type="entry name" value="GLYCOSYLTRANSFERASE"/>
    <property type="match status" value="1"/>
</dbReference>
<protein>
    <recommendedName>
        <fullName evidence="1">Glycosyltransferase 2-like domain-containing protein</fullName>
    </recommendedName>
</protein>
<reference evidence="2" key="1">
    <citation type="submission" date="2022-06" db="EMBL/GenBank/DDBJ databases">
        <title>Vallitalea longa sp. nov., an anaerobic bacterium isolated from marine sediment.</title>
        <authorList>
            <person name="Hirano S."/>
            <person name="Terahara T."/>
            <person name="Mori K."/>
            <person name="Hamada M."/>
            <person name="Matsumoto R."/>
            <person name="Kobayashi T."/>
        </authorList>
    </citation>
    <scope>NUCLEOTIDE SEQUENCE</scope>
    <source>
        <strain evidence="2">SH18-1</strain>
    </source>
</reference>
<dbReference type="EMBL" id="BRLB01000021">
    <property type="protein sequence ID" value="GKX31763.1"/>
    <property type="molecule type" value="Genomic_DNA"/>
</dbReference>
<sequence>MEFSVIIPLYNKENHVGRAIKSVINQTYKDFEIIVIDDGSTDNSAKEVIKIKDSRIRLIRQNNGGVSSARNKGIAEAKYDYIGFLDADDIWMPNFLQSIKNLIKQYPMAGVYATSYRIQRGDGAIITSLSGRNLKKNWKGIIDDYFRFSLNAPLISASSVVVPKKIFNHLGNFNVKLNRGEDLDMWCRIALKYRIAYFNSICATYFHDAENRACNKKVNIYYAFSNYAEDILLQEKESGNNSVYFEEYMIKKIINKSKLLIFEDKCKEGRQLLYKYRYTKLNKKVLVKVYILSFIPKRLFNLFLCFKGKIKKVVG</sequence>
<accession>A0A9W5YGA1</accession>
<proteinExistence type="predicted"/>
<dbReference type="PANTHER" id="PTHR43685:SF2">
    <property type="entry name" value="GLYCOSYLTRANSFERASE 2-LIKE DOMAIN-CONTAINING PROTEIN"/>
    <property type="match status" value="1"/>
</dbReference>
<dbReference type="Gene3D" id="3.90.550.10">
    <property type="entry name" value="Spore Coat Polysaccharide Biosynthesis Protein SpsA, Chain A"/>
    <property type="match status" value="1"/>
</dbReference>
<feature type="domain" description="Glycosyltransferase 2-like" evidence="1">
    <location>
        <begin position="4"/>
        <end position="129"/>
    </location>
</feature>
<keyword evidence="3" id="KW-1185">Reference proteome</keyword>
<evidence type="ECO:0000313" key="3">
    <source>
        <dbReference type="Proteomes" id="UP001144256"/>
    </source>
</evidence>
<dbReference type="InterPro" id="IPR029044">
    <property type="entry name" value="Nucleotide-diphossugar_trans"/>
</dbReference>
<dbReference type="RefSeq" id="WP_281819053.1">
    <property type="nucleotide sequence ID" value="NZ_BRLB01000021.1"/>
</dbReference>
<evidence type="ECO:0000313" key="2">
    <source>
        <dbReference type="EMBL" id="GKX31763.1"/>
    </source>
</evidence>
<comment type="caution">
    <text evidence="2">The sequence shown here is derived from an EMBL/GenBank/DDBJ whole genome shotgun (WGS) entry which is preliminary data.</text>
</comment>